<evidence type="ECO:0000259" key="2">
    <source>
        <dbReference type="PROSITE" id="PS51708"/>
    </source>
</evidence>
<dbReference type="InterPro" id="IPR038186">
    <property type="entry name" value="CHAD_dom_sf"/>
</dbReference>
<gene>
    <name evidence="3" type="ORF">CAter282_2133</name>
</gene>
<evidence type="ECO:0000313" key="4">
    <source>
        <dbReference type="Proteomes" id="UP000071778"/>
    </source>
</evidence>
<dbReference type="GO" id="GO:0050355">
    <property type="term" value="F:inorganic triphosphate phosphatase activity"/>
    <property type="evidence" value="ECO:0007669"/>
    <property type="project" value="InterPro"/>
</dbReference>
<dbReference type="SMART" id="SM01118">
    <property type="entry name" value="CYTH"/>
    <property type="match status" value="1"/>
</dbReference>
<dbReference type="InterPro" id="IPR033469">
    <property type="entry name" value="CYTH-like_dom_sf"/>
</dbReference>
<dbReference type="PROSITE" id="PS51707">
    <property type="entry name" value="CYTH"/>
    <property type="match status" value="1"/>
</dbReference>
<dbReference type="Pfam" id="PF05235">
    <property type="entry name" value="CHAD"/>
    <property type="match status" value="1"/>
</dbReference>
<protein>
    <submittedName>
        <fullName evidence="3">CYTH domain protein</fullName>
    </submittedName>
</protein>
<dbReference type="PANTHER" id="PTHR39569">
    <property type="entry name" value="INORGANIC TRIPHOSPHATASE"/>
    <property type="match status" value="1"/>
</dbReference>
<dbReference type="InterPro" id="IPR007899">
    <property type="entry name" value="CHAD_dom"/>
</dbReference>
<dbReference type="InterPro" id="IPR023577">
    <property type="entry name" value="CYTH_domain"/>
</dbReference>
<dbReference type="CDD" id="cd07756">
    <property type="entry name" value="CYTH-like_Pase_CHAD"/>
    <property type="match status" value="1"/>
</dbReference>
<organism evidence="3 4">
    <name type="scientific">Collimonas arenae</name>
    <dbReference type="NCBI Taxonomy" id="279058"/>
    <lineage>
        <taxon>Bacteria</taxon>
        <taxon>Pseudomonadati</taxon>
        <taxon>Pseudomonadota</taxon>
        <taxon>Betaproteobacteria</taxon>
        <taxon>Burkholderiales</taxon>
        <taxon>Oxalobacteraceae</taxon>
        <taxon>Collimonas</taxon>
    </lineage>
</organism>
<dbReference type="EMBL" id="CP013235">
    <property type="protein sequence ID" value="AMP09889.1"/>
    <property type="molecule type" value="Genomic_DNA"/>
</dbReference>
<sequence>MEIELKLLLAPADVARFRRHPLLKKYASGKPRPQQLTSIYFDTPDLYLKQNRTALRVRKVGTRWIQTCKSGGRVDTGLHQRPEWESQVASAVPDLDALRALIDGESPLAGLLSPPNLAQRLQPIFTTTFRRTIWLLRLAGGAEVELALDQGDVRRDANSQPISEIELELKSGAPAALFEFALELQRDLPLRVANVSKAERGYALHAPQPPSVLRAQALWLAPDLTLEQGFLQLVGSCLTQVQGNEEGVAHGVDPENVHQMRVGLRRLRATLDLFKKRMPIPSEILQQIAWLGGALGPARDWEVLAMATLSDVIAACPDSPELDQLRQLAYQEAARQRHIAAAAIESPTYSRLLLQIGAWLNAQRWRDGLSAPQLDALAAPLQKFATKKLSALQEKLLKRGDHLSHCSAGRRHRARIAAKKLRYAVEFFESYLPAKRQHAFIGALGGLQDAMGKSNDASVAARLLAQIAMAQPELSPQCDLAVASLEAMNKDRQLETVRLWRKFKTLKAPMKAGQRR</sequence>
<feature type="domain" description="CYTH" evidence="1">
    <location>
        <begin position="1"/>
        <end position="208"/>
    </location>
</feature>
<dbReference type="SMART" id="SM00880">
    <property type="entry name" value="CHAD"/>
    <property type="match status" value="1"/>
</dbReference>
<dbReference type="Pfam" id="PF01928">
    <property type="entry name" value="CYTH"/>
    <property type="match status" value="1"/>
</dbReference>
<dbReference type="Gene3D" id="2.40.320.10">
    <property type="entry name" value="Hypothetical Protein Pfu-838710-001"/>
    <property type="match status" value="1"/>
</dbReference>
<dbReference type="PANTHER" id="PTHR39569:SF1">
    <property type="entry name" value="INORGANIC TRIPHOSPHATASE"/>
    <property type="match status" value="1"/>
</dbReference>
<dbReference type="GO" id="GO:0046872">
    <property type="term" value="F:metal ion binding"/>
    <property type="evidence" value="ECO:0007669"/>
    <property type="project" value="TreeGrafter"/>
</dbReference>
<dbReference type="PATRIC" id="fig|279058.18.peg.2095"/>
<feature type="domain" description="CHAD" evidence="2">
    <location>
        <begin position="223"/>
        <end position="516"/>
    </location>
</feature>
<dbReference type="SUPFAM" id="SSF55154">
    <property type="entry name" value="CYTH-like phosphatases"/>
    <property type="match status" value="1"/>
</dbReference>
<dbReference type="PROSITE" id="PS51708">
    <property type="entry name" value="CHAD"/>
    <property type="match status" value="1"/>
</dbReference>
<dbReference type="AlphaFoldDB" id="A0A127QIJ7"/>
<accession>A0A127QIJ7</accession>
<dbReference type="InterPro" id="IPR039013">
    <property type="entry name" value="YgiF"/>
</dbReference>
<reference evidence="3 4" key="1">
    <citation type="submission" date="2015-11" db="EMBL/GenBank/DDBJ databases">
        <title>Exploring the genomic traits of fungus-feeding bacterial genus Collimonas.</title>
        <authorList>
            <person name="Song C."/>
            <person name="Schmidt R."/>
            <person name="de Jager V."/>
            <person name="Krzyzanowska D."/>
            <person name="Jongedijk E."/>
            <person name="Cankar K."/>
            <person name="Beekwilder J."/>
            <person name="van Veen A."/>
            <person name="de Boer W."/>
            <person name="van Veen J.A."/>
            <person name="Garbeva P."/>
        </authorList>
    </citation>
    <scope>NUCLEOTIDE SEQUENCE [LARGE SCALE GENOMIC DNA]</scope>
    <source>
        <strain evidence="3 4">Ter282</strain>
    </source>
</reference>
<dbReference type="Proteomes" id="UP000071778">
    <property type="component" value="Chromosome"/>
</dbReference>
<dbReference type="RefSeq" id="WP_061537173.1">
    <property type="nucleotide sequence ID" value="NZ_CP013235.1"/>
</dbReference>
<evidence type="ECO:0000259" key="1">
    <source>
        <dbReference type="PROSITE" id="PS51707"/>
    </source>
</evidence>
<name>A0A127QIJ7_9BURK</name>
<keyword evidence="4" id="KW-1185">Reference proteome</keyword>
<evidence type="ECO:0000313" key="3">
    <source>
        <dbReference type="EMBL" id="AMP09889.1"/>
    </source>
</evidence>
<proteinExistence type="predicted"/>
<dbReference type="Gene3D" id="1.40.20.10">
    <property type="entry name" value="CHAD domain"/>
    <property type="match status" value="1"/>
</dbReference>